<comment type="cofactor">
    <cofactor evidence="1 8">
        <name>Mg(2+)</name>
        <dbReference type="ChEBI" id="CHEBI:18420"/>
    </cofactor>
</comment>
<dbReference type="SUPFAM" id="SSF88723">
    <property type="entry name" value="PIN domain-like"/>
    <property type="match status" value="1"/>
</dbReference>
<evidence type="ECO:0000256" key="5">
    <source>
        <dbReference type="ARBA" id="ARBA00022801"/>
    </source>
</evidence>
<dbReference type="RefSeq" id="WP_011801214.1">
    <property type="nucleotide sequence ID" value="NC_008781.1"/>
</dbReference>
<dbReference type="GO" id="GO:0004540">
    <property type="term" value="F:RNA nuclease activity"/>
    <property type="evidence" value="ECO:0007669"/>
    <property type="project" value="InterPro"/>
</dbReference>
<name>A1VNA5_POLNA</name>
<dbReference type="HAMAP" id="MF_00265">
    <property type="entry name" value="VapC_Nob1"/>
    <property type="match status" value="1"/>
</dbReference>
<keyword evidence="5 8" id="KW-0378">Hydrolase</keyword>
<evidence type="ECO:0000256" key="6">
    <source>
        <dbReference type="ARBA" id="ARBA00022842"/>
    </source>
</evidence>
<evidence type="ECO:0000259" key="9">
    <source>
        <dbReference type="Pfam" id="PF01850"/>
    </source>
</evidence>
<dbReference type="Gene3D" id="3.40.50.1010">
    <property type="entry name" value="5'-nuclease"/>
    <property type="match status" value="1"/>
</dbReference>
<dbReference type="KEGG" id="pna:Pnap_1823"/>
<evidence type="ECO:0000256" key="4">
    <source>
        <dbReference type="ARBA" id="ARBA00022723"/>
    </source>
</evidence>
<keyword evidence="8" id="KW-0800">Toxin</keyword>
<protein>
    <recommendedName>
        <fullName evidence="8">Ribonuclease VapC</fullName>
        <shortName evidence="8">RNase VapC</shortName>
        <ecNumber evidence="8">3.1.-.-</ecNumber>
    </recommendedName>
    <alternativeName>
        <fullName evidence="8">Toxin VapC</fullName>
    </alternativeName>
</protein>
<evidence type="ECO:0000256" key="1">
    <source>
        <dbReference type="ARBA" id="ARBA00001946"/>
    </source>
</evidence>
<evidence type="ECO:0000256" key="2">
    <source>
        <dbReference type="ARBA" id="ARBA00022649"/>
    </source>
</evidence>
<organism evidence="10 11">
    <name type="scientific">Polaromonas naphthalenivorans (strain CJ2)</name>
    <dbReference type="NCBI Taxonomy" id="365044"/>
    <lineage>
        <taxon>Bacteria</taxon>
        <taxon>Pseudomonadati</taxon>
        <taxon>Pseudomonadota</taxon>
        <taxon>Betaproteobacteria</taxon>
        <taxon>Burkholderiales</taxon>
        <taxon>Comamonadaceae</taxon>
        <taxon>Polaromonas</taxon>
    </lineage>
</organism>
<dbReference type="GO" id="GO:0016787">
    <property type="term" value="F:hydrolase activity"/>
    <property type="evidence" value="ECO:0007669"/>
    <property type="project" value="UniProtKB-KW"/>
</dbReference>
<accession>A1VNA5</accession>
<evidence type="ECO:0000256" key="7">
    <source>
        <dbReference type="ARBA" id="ARBA00038093"/>
    </source>
</evidence>
<dbReference type="STRING" id="365044.Pnap_1823"/>
<dbReference type="GO" id="GO:0090729">
    <property type="term" value="F:toxin activity"/>
    <property type="evidence" value="ECO:0007669"/>
    <property type="project" value="UniProtKB-KW"/>
</dbReference>
<dbReference type="Proteomes" id="UP000000644">
    <property type="component" value="Chromosome"/>
</dbReference>
<dbReference type="AlphaFoldDB" id="A1VNA5"/>
<sequence>MKYLLDTCLLSELVKTSPEPAVLGWMAARKESELFVSAMTIAELHRGVARLPASRRRSSLSVWLEQLEAGFEERVLPFTCDTAHVWANMCAQAESEGKPMAAFDSIIAATALAHGLCLVTRNVRDFAQAPVEVLNPWPGQLP</sequence>
<dbReference type="EC" id="3.1.-.-" evidence="8"/>
<dbReference type="GO" id="GO:0000287">
    <property type="term" value="F:magnesium ion binding"/>
    <property type="evidence" value="ECO:0007669"/>
    <property type="project" value="UniProtKB-UniRule"/>
</dbReference>
<dbReference type="InterPro" id="IPR022907">
    <property type="entry name" value="VapC_family"/>
</dbReference>
<keyword evidence="11" id="KW-1185">Reference proteome</keyword>
<evidence type="ECO:0000313" key="11">
    <source>
        <dbReference type="Proteomes" id="UP000000644"/>
    </source>
</evidence>
<dbReference type="OrthoDB" id="9804823at2"/>
<dbReference type="PANTHER" id="PTHR33653">
    <property type="entry name" value="RIBONUCLEASE VAPC2"/>
    <property type="match status" value="1"/>
</dbReference>
<dbReference type="CDD" id="cd18746">
    <property type="entry name" value="PIN_VapC4-5_FitB-like"/>
    <property type="match status" value="1"/>
</dbReference>
<dbReference type="InterPro" id="IPR050556">
    <property type="entry name" value="Type_II_TA_system_RNase"/>
</dbReference>
<dbReference type="Pfam" id="PF01850">
    <property type="entry name" value="PIN"/>
    <property type="match status" value="1"/>
</dbReference>
<feature type="binding site" evidence="8">
    <location>
        <position position="104"/>
    </location>
    <ligand>
        <name>Mg(2+)</name>
        <dbReference type="ChEBI" id="CHEBI:18420"/>
    </ligand>
</feature>
<dbReference type="PANTHER" id="PTHR33653:SF1">
    <property type="entry name" value="RIBONUCLEASE VAPC2"/>
    <property type="match status" value="1"/>
</dbReference>
<gene>
    <name evidence="8" type="primary">vapC</name>
    <name evidence="10" type="ordered locus">Pnap_1823</name>
</gene>
<proteinExistence type="inferred from homology"/>
<dbReference type="HOGENOM" id="CLU_118482_8_0_4"/>
<keyword evidence="4 8" id="KW-0479">Metal-binding</keyword>
<reference evidence="11" key="1">
    <citation type="journal article" date="2009" name="Environ. Microbiol.">
        <title>The genome of Polaromonas naphthalenivorans strain CJ2, isolated from coal tar-contaminated sediment, reveals physiological and metabolic versatility and evolution through extensive horizontal gene transfer.</title>
        <authorList>
            <person name="Yagi J.M."/>
            <person name="Sims D."/>
            <person name="Brettin T."/>
            <person name="Bruce D."/>
            <person name="Madsen E.L."/>
        </authorList>
    </citation>
    <scope>NUCLEOTIDE SEQUENCE [LARGE SCALE GENOMIC DNA]</scope>
    <source>
        <strain evidence="11">CJ2</strain>
    </source>
</reference>
<feature type="domain" description="PIN" evidence="9">
    <location>
        <begin position="3"/>
        <end position="129"/>
    </location>
</feature>
<evidence type="ECO:0000256" key="3">
    <source>
        <dbReference type="ARBA" id="ARBA00022722"/>
    </source>
</evidence>
<comment type="function">
    <text evidence="8">Toxic component of a toxin-antitoxin (TA) system. An RNase.</text>
</comment>
<keyword evidence="2 8" id="KW-1277">Toxin-antitoxin system</keyword>
<comment type="similarity">
    <text evidence="7 8">Belongs to the PINc/VapC protein family.</text>
</comment>
<evidence type="ECO:0000256" key="8">
    <source>
        <dbReference type="HAMAP-Rule" id="MF_00265"/>
    </source>
</evidence>
<dbReference type="InterPro" id="IPR002716">
    <property type="entry name" value="PIN_dom"/>
</dbReference>
<dbReference type="EMBL" id="CP000529">
    <property type="protein sequence ID" value="ABM37133.1"/>
    <property type="molecule type" value="Genomic_DNA"/>
</dbReference>
<dbReference type="eggNOG" id="COG1487">
    <property type="taxonomic scope" value="Bacteria"/>
</dbReference>
<keyword evidence="6 8" id="KW-0460">Magnesium</keyword>
<dbReference type="InterPro" id="IPR029060">
    <property type="entry name" value="PIN-like_dom_sf"/>
</dbReference>
<feature type="binding site" evidence="8">
    <location>
        <position position="6"/>
    </location>
    <ligand>
        <name>Mg(2+)</name>
        <dbReference type="ChEBI" id="CHEBI:18420"/>
    </ligand>
</feature>
<evidence type="ECO:0000313" key="10">
    <source>
        <dbReference type="EMBL" id="ABM37133.1"/>
    </source>
</evidence>
<keyword evidence="3 8" id="KW-0540">Nuclease</keyword>